<organism evidence="1 2">
    <name type="scientific">Clostridium rhizosphaerae</name>
    <dbReference type="NCBI Taxonomy" id="2803861"/>
    <lineage>
        <taxon>Bacteria</taxon>
        <taxon>Bacillati</taxon>
        <taxon>Bacillota</taxon>
        <taxon>Clostridia</taxon>
        <taxon>Eubacteriales</taxon>
        <taxon>Clostridiaceae</taxon>
        <taxon>Clostridium</taxon>
    </lineage>
</organism>
<dbReference type="EMBL" id="JAESWC010000017">
    <property type="protein sequence ID" value="MBL4937727.1"/>
    <property type="molecule type" value="Genomic_DNA"/>
</dbReference>
<evidence type="ECO:0000313" key="2">
    <source>
        <dbReference type="Proteomes" id="UP000632377"/>
    </source>
</evidence>
<keyword evidence="2" id="KW-1185">Reference proteome</keyword>
<proteinExistence type="predicted"/>
<protein>
    <submittedName>
        <fullName evidence="1">Uncharacterized protein</fullName>
    </submittedName>
</protein>
<dbReference type="Proteomes" id="UP000632377">
    <property type="component" value="Unassembled WGS sequence"/>
</dbReference>
<comment type="caution">
    <text evidence="1">The sequence shown here is derived from an EMBL/GenBank/DDBJ whole genome shotgun (WGS) entry which is preliminary data.</text>
</comment>
<sequence length="117" mass="13695">MGNTFTTEEWFKLILKHDVIGKLNDGEKFSSINIDLGLEPNSDALRKALNRLDIKKIQISRQYGFDFEEEFLTMVLLQGLEKHSPINIRRQHLIKYMKENESFSEAEISFVLESDRC</sequence>
<accession>A0ABS1TED9</accession>
<name>A0ABS1TED9_9CLOT</name>
<gene>
    <name evidence="1" type="ORF">JK636_18635</name>
</gene>
<dbReference type="RefSeq" id="WP_202750477.1">
    <property type="nucleotide sequence ID" value="NZ_JAESWC010000017.1"/>
</dbReference>
<evidence type="ECO:0000313" key="1">
    <source>
        <dbReference type="EMBL" id="MBL4937727.1"/>
    </source>
</evidence>
<reference evidence="1 2" key="1">
    <citation type="submission" date="2021-01" db="EMBL/GenBank/DDBJ databases">
        <title>Genome public.</title>
        <authorList>
            <person name="Liu C."/>
            <person name="Sun Q."/>
        </authorList>
    </citation>
    <scope>NUCLEOTIDE SEQUENCE [LARGE SCALE GENOMIC DNA]</scope>
    <source>
        <strain evidence="1 2">YIM B02515</strain>
    </source>
</reference>